<keyword evidence="5" id="KW-0645">Protease</keyword>
<feature type="compositionally biased region" description="Basic and acidic residues" evidence="14">
    <location>
        <begin position="880"/>
        <end position="890"/>
    </location>
</feature>
<feature type="domain" description="USP" evidence="15">
    <location>
        <begin position="128"/>
        <end position="442"/>
    </location>
</feature>
<feature type="compositionally biased region" description="Polar residues" evidence="14">
    <location>
        <begin position="794"/>
        <end position="803"/>
    </location>
</feature>
<reference evidence="16 17" key="1">
    <citation type="submission" date="2023-11" db="EMBL/GenBank/DDBJ databases">
        <title>Halocaridina rubra genome assembly.</title>
        <authorList>
            <person name="Smith C."/>
        </authorList>
    </citation>
    <scope>NUCLEOTIDE SEQUENCE [LARGE SCALE GENOMIC DNA]</scope>
    <source>
        <strain evidence="16">EP-1</strain>
        <tissue evidence="16">Whole</tissue>
    </source>
</reference>
<dbReference type="InterPro" id="IPR028889">
    <property type="entry name" value="USP"/>
</dbReference>
<dbReference type="FunFam" id="3.90.70.10:FF:000119">
    <property type="entry name" value="Ubiquitin specific peptidase 36"/>
    <property type="match status" value="1"/>
</dbReference>
<evidence type="ECO:0000256" key="4">
    <source>
        <dbReference type="ARBA" id="ARBA00012759"/>
    </source>
</evidence>
<evidence type="ECO:0000313" key="16">
    <source>
        <dbReference type="EMBL" id="KAK7074125.1"/>
    </source>
</evidence>
<feature type="region of interest" description="Disordered" evidence="14">
    <location>
        <begin position="560"/>
        <end position="1057"/>
    </location>
</feature>
<feature type="compositionally biased region" description="Polar residues" evidence="14">
    <location>
        <begin position="949"/>
        <end position="963"/>
    </location>
</feature>
<feature type="compositionally biased region" description="Basic and acidic residues" evidence="14">
    <location>
        <begin position="933"/>
        <end position="948"/>
    </location>
</feature>
<feature type="region of interest" description="Disordered" evidence="14">
    <location>
        <begin position="1138"/>
        <end position="1175"/>
    </location>
</feature>
<feature type="compositionally biased region" description="Basic and acidic residues" evidence="14">
    <location>
        <begin position="1146"/>
        <end position="1164"/>
    </location>
</feature>
<feature type="compositionally biased region" description="Basic and acidic residues" evidence="14">
    <location>
        <begin position="743"/>
        <end position="756"/>
    </location>
</feature>
<dbReference type="InterPro" id="IPR050164">
    <property type="entry name" value="Peptidase_C19"/>
</dbReference>
<feature type="compositionally biased region" description="Basic and acidic residues" evidence="14">
    <location>
        <begin position="614"/>
        <end position="640"/>
    </location>
</feature>
<dbReference type="SUPFAM" id="SSF54001">
    <property type="entry name" value="Cysteine proteinases"/>
    <property type="match status" value="1"/>
</dbReference>
<accession>A0AAN9A6I3</accession>
<evidence type="ECO:0000256" key="9">
    <source>
        <dbReference type="ARBA" id="ARBA00039432"/>
    </source>
</evidence>
<name>A0AAN9A6I3_HALRR</name>
<organism evidence="16 17">
    <name type="scientific">Halocaridina rubra</name>
    <name type="common">Hawaiian red shrimp</name>
    <dbReference type="NCBI Taxonomy" id="373956"/>
    <lineage>
        <taxon>Eukaryota</taxon>
        <taxon>Metazoa</taxon>
        <taxon>Ecdysozoa</taxon>
        <taxon>Arthropoda</taxon>
        <taxon>Crustacea</taxon>
        <taxon>Multicrustacea</taxon>
        <taxon>Malacostraca</taxon>
        <taxon>Eumalacostraca</taxon>
        <taxon>Eucarida</taxon>
        <taxon>Decapoda</taxon>
        <taxon>Pleocyemata</taxon>
        <taxon>Caridea</taxon>
        <taxon>Atyoidea</taxon>
        <taxon>Atyidae</taxon>
        <taxon>Halocaridina</taxon>
    </lineage>
</organism>
<comment type="similarity">
    <text evidence="3">Belongs to the peptidase C19 family.</text>
</comment>
<dbReference type="EC" id="3.4.19.12" evidence="4"/>
<comment type="subcellular location">
    <subcellularLocation>
        <location evidence="2">Nucleus</location>
        <location evidence="2">Nucleolus</location>
    </subcellularLocation>
</comment>
<feature type="compositionally biased region" description="Polar residues" evidence="14">
    <location>
        <begin position="76"/>
        <end position="86"/>
    </location>
</feature>
<dbReference type="Gene3D" id="3.90.70.10">
    <property type="entry name" value="Cysteine proteinases"/>
    <property type="match status" value="1"/>
</dbReference>
<dbReference type="GO" id="GO:0016579">
    <property type="term" value="P:protein deubiquitination"/>
    <property type="evidence" value="ECO:0007669"/>
    <property type="project" value="InterPro"/>
</dbReference>
<evidence type="ECO:0000256" key="7">
    <source>
        <dbReference type="ARBA" id="ARBA00022801"/>
    </source>
</evidence>
<dbReference type="GO" id="GO:0006508">
    <property type="term" value="P:proteolysis"/>
    <property type="evidence" value="ECO:0007669"/>
    <property type="project" value="UniProtKB-KW"/>
</dbReference>
<proteinExistence type="inferred from homology"/>
<dbReference type="InterPro" id="IPR018200">
    <property type="entry name" value="USP_CS"/>
</dbReference>
<evidence type="ECO:0000256" key="12">
    <source>
        <dbReference type="ARBA" id="ARBA00042420"/>
    </source>
</evidence>
<feature type="compositionally biased region" description="Low complexity" evidence="14">
    <location>
        <begin position="560"/>
        <end position="576"/>
    </location>
</feature>
<evidence type="ECO:0000313" key="17">
    <source>
        <dbReference type="Proteomes" id="UP001381693"/>
    </source>
</evidence>
<feature type="compositionally biased region" description="Basic and acidic residues" evidence="14">
    <location>
        <begin position="766"/>
        <end position="777"/>
    </location>
</feature>
<dbReference type="PANTHER" id="PTHR24006:SF758">
    <property type="entry name" value="UBIQUITIN CARBOXYL-TERMINAL HYDROLASE 36"/>
    <property type="match status" value="1"/>
</dbReference>
<dbReference type="PROSITE" id="PS50235">
    <property type="entry name" value="USP_3"/>
    <property type="match status" value="1"/>
</dbReference>
<dbReference type="Pfam" id="PF00443">
    <property type="entry name" value="UCH"/>
    <property type="match status" value="1"/>
</dbReference>
<evidence type="ECO:0000256" key="1">
    <source>
        <dbReference type="ARBA" id="ARBA00000707"/>
    </source>
</evidence>
<feature type="non-terminal residue" evidence="16">
    <location>
        <position position="1175"/>
    </location>
</feature>
<dbReference type="InterPro" id="IPR038765">
    <property type="entry name" value="Papain-like_cys_pep_sf"/>
</dbReference>
<dbReference type="PROSITE" id="PS00972">
    <property type="entry name" value="USP_1"/>
    <property type="match status" value="1"/>
</dbReference>
<dbReference type="PROSITE" id="PS00973">
    <property type="entry name" value="USP_2"/>
    <property type="match status" value="1"/>
</dbReference>
<evidence type="ECO:0000259" key="15">
    <source>
        <dbReference type="PROSITE" id="PS50235"/>
    </source>
</evidence>
<protein>
    <recommendedName>
        <fullName evidence="9">Ubiquitin carboxyl-terminal hydrolase 36</fullName>
        <ecNumber evidence="4">3.4.19.12</ecNumber>
    </recommendedName>
    <alternativeName>
        <fullName evidence="12">Deubiquitinating enzyme 36</fullName>
    </alternativeName>
    <alternativeName>
        <fullName evidence="11">Protein scrawny</fullName>
    </alternativeName>
    <alternativeName>
        <fullName evidence="10">Ubiquitin thioesterase 36</fullName>
    </alternativeName>
    <alternativeName>
        <fullName evidence="13">Ubiquitin-specific-processing protease 36</fullName>
    </alternativeName>
</protein>
<evidence type="ECO:0000256" key="11">
    <source>
        <dbReference type="ARBA" id="ARBA00042154"/>
    </source>
</evidence>
<dbReference type="GO" id="GO:0005730">
    <property type="term" value="C:nucleolus"/>
    <property type="evidence" value="ECO:0007669"/>
    <property type="project" value="UniProtKB-SubCell"/>
</dbReference>
<evidence type="ECO:0000256" key="3">
    <source>
        <dbReference type="ARBA" id="ARBA00009085"/>
    </source>
</evidence>
<feature type="compositionally biased region" description="Acidic residues" evidence="14">
    <location>
        <begin position="1166"/>
        <end position="1175"/>
    </location>
</feature>
<dbReference type="GO" id="GO:0004843">
    <property type="term" value="F:cysteine-type deubiquitinase activity"/>
    <property type="evidence" value="ECO:0007669"/>
    <property type="project" value="UniProtKB-EC"/>
</dbReference>
<dbReference type="InterPro" id="IPR001394">
    <property type="entry name" value="Peptidase_C19_UCH"/>
</dbReference>
<sequence length="1175" mass="128837">MPASSADVIGAALASAYQQKPADTAPSSFTKKTVIEDQLLASSKQVLLNHVEYERVGTQQSLVLTSLKNKYVNLTARDTTPNSPSGSMAHAHHKSSGGKDDQLEEPRVILWPKDRVVLGWRKSLPPGAGMVNLGNTCYMNSSLQALFHIPSMANWLLDDSSHTQRCEANTANASYCSICAMMRTIRSTLDRSANVIKPSLIHHKLKSIGKTLMYGRQEDAHEFIKLLIDHMEKSYLSFRRANKLDHRSKETTPLNQIFGGYIRQQVICPMCRHVSTTFSHFQDLVLDIRSVSSVDEALNLYFKKETLDSYNAYKCERCHKKVPATKRHLIERAPNVLLIQLKRFTFSGGKIGKHINIQRTIDISRFVNGQIKHHPGTGGGPYQYRLASMVIHLGGSQHGGHYTAVAEASNGTMFEFDDSSVRSISVQSALMRNPYILFYELIRKPKDPLHIKQVVRQSSEKALIRQNSDGIFKPIPTSHSASSVVNGYGRTSDNVGEVVSRNGIQAPSNKPPLPSHKDREKISFGLKFNANVSKGENTNKPNKIILNSGTVSLIATKSSATSSLSSSGKAGTGLKSVSSLVPYHDDSEDSELDDSKQNVVNGHKEKIVQNGSIKSEDSSKVKEKGDKGAKLIHNKVEKGTNSDVKTNASENIGKANSNSNPKSGATVPFVPRSLQLVNGTSSANSNSSSSSSSSSSSGSNCKTKGEKGWLVTDASLHSPSESSGGSAGGVGNFTVVEQPTSSKESKLAVGHEKMDNHGWTVTIRRQRPELEKSHSHDSVLPGPCRRKDEADSASLRSKASVDSTRSDRSTKSMKKSLLSLFTCVSSARSPDSPEEEQPEASYPQTITQDSTHKLTEAKVKVNNADSKTDKATSNASASKSKKECVNDVKGKAAHVSSNGKSHSKADLDSDGDLSQTKRFRDHDDEPASPSKKCRPEEAKSNKKSDCESSKNGPSSVSKNGQTPSSKNLNDSDKSKNMSNHDPSKSKNGIAELPVKCKKKKRHKKQTTFVCNGSDPNVKSQAEPSALSLAPSESCSETESEASGDDNDETNQWAEKNREVREITGKAKLNHSPHVIKWNETRNMKDIALSLSNDRVEDRQEMECEPVRKRIGMWNGIRSTQVVDELRRAGNFAYGTKVNSWDGGRSITDEEFQKERREMKKRTFDDVYNEEYDSGK</sequence>
<evidence type="ECO:0000256" key="6">
    <source>
        <dbReference type="ARBA" id="ARBA00022786"/>
    </source>
</evidence>
<feature type="compositionally biased region" description="Polar residues" evidence="14">
    <location>
        <begin position="641"/>
        <end position="663"/>
    </location>
</feature>
<dbReference type="EMBL" id="JAXCGZ010011791">
    <property type="protein sequence ID" value="KAK7074125.1"/>
    <property type="molecule type" value="Genomic_DNA"/>
</dbReference>
<keyword evidence="7 16" id="KW-0378">Hydrolase</keyword>
<dbReference type="PANTHER" id="PTHR24006">
    <property type="entry name" value="UBIQUITIN CARBOXYL-TERMINAL HYDROLASE"/>
    <property type="match status" value="1"/>
</dbReference>
<evidence type="ECO:0000256" key="10">
    <source>
        <dbReference type="ARBA" id="ARBA00041300"/>
    </source>
</evidence>
<dbReference type="GO" id="GO:0005829">
    <property type="term" value="C:cytosol"/>
    <property type="evidence" value="ECO:0007669"/>
    <property type="project" value="TreeGrafter"/>
</dbReference>
<comment type="catalytic activity">
    <reaction evidence="1">
        <text>Thiol-dependent hydrolysis of ester, thioester, amide, peptide and isopeptide bonds formed by the C-terminal Gly of ubiquitin (a 76-residue protein attached to proteins as an intracellular targeting signal).</text>
        <dbReference type="EC" id="3.4.19.12"/>
    </reaction>
</comment>
<feature type="region of interest" description="Disordered" evidence="14">
    <location>
        <begin position="76"/>
        <end position="104"/>
    </location>
</feature>
<keyword evidence="17" id="KW-1185">Reference proteome</keyword>
<gene>
    <name evidence="16" type="primary">USP42</name>
    <name evidence="16" type="ORF">SK128_011802</name>
</gene>
<evidence type="ECO:0000256" key="8">
    <source>
        <dbReference type="ARBA" id="ARBA00022807"/>
    </source>
</evidence>
<keyword evidence="6" id="KW-0833">Ubl conjugation pathway</keyword>
<feature type="compositionally biased region" description="Low complexity" evidence="14">
    <location>
        <begin position="681"/>
        <end position="700"/>
    </location>
</feature>
<evidence type="ECO:0000256" key="13">
    <source>
        <dbReference type="ARBA" id="ARBA00043009"/>
    </source>
</evidence>
<feature type="compositionally biased region" description="Polar residues" evidence="14">
    <location>
        <begin position="1006"/>
        <end position="1022"/>
    </location>
</feature>
<keyword evidence="8" id="KW-0788">Thiol protease</keyword>
<dbReference type="GO" id="GO:0042981">
    <property type="term" value="P:regulation of apoptotic process"/>
    <property type="evidence" value="ECO:0007669"/>
    <property type="project" value="TreeGrafter"/>
</dbReference>
<evidence type="ECO:0000256" key="14">
    <source>
        <dbReference type="SAM" id="MobiDB-lite"/>
    </source>
</evidence>
<feature type="compositionally biased region" description="Basic and acidic residues" evidence="14">
    <location>
        <begin position="850"/>
        <end position="859"/>
    </location>
</feature>
<evidence type="ECO:0000256" key="2">
    <source>
        <dbReference type="ARBA" id="ARBA00004604"/>
    </source>
</evidence>
<feature type="compositionally biased region" description="Acidic residues" evidence="14">
    <location>
        <begin position="1035"/>
        <end position="1048"/>
    </location>
</feature>
<evidence type="ECO:0000256" key="5">
    <source>
        <dbReference type="ARBA" id="ARBA00022670"/>
    </source>
</evidence>
<dbReference type="Proteomes" id="UP001381693">
    <property type="component" value="Unassembled WGS sequence"/>
</dbReference>
<comment type="caution">
    <text evidence="16">The sequence shown here is derived from an EMBL/GenBank/DDBJ whole genome shotgun (WGS) entry which is preliminary data.</text>
</comment>
<dbReference type="AlphaFoldDB" id="A0AAN9A6I3"/>
<feature type="compositionally biased region" description="Basic residues" evidence="14">
    <location>
        <begin position="995"/>
        <end position="1005"/>
    </location>
</feature>